<dbReference type="OrthoDB" id="245071at2759"/>
<dbReference type="Proteomes" id="UP000031737">
    <property type="component" value="Unassembled WGS sequence"/>
</dbReference>
<proteinExistence type="predicted"/>
<evidence type="ECO:0000256" key="1">
    <source>
        <dbReference type="SAM" id="Coils"/>
    </source>
</evidence>
<evidence type="ECO:0000313" key="4">
    <source>
        <dbReference type="Proteomes" id="UP000031737"/>
    </source>
</evidence>
<dbReference type="VEuPathDB" id="TriTrypDB:TRSC58_03689"/>
<dbReference type="AlphaFoldDB" id="A0A061J2S7"/>
<accession>A0A061J2S7</accession>
<feature type="compositionally biased region" description="Basic and acidic residues" evidence="2">
    <location>
        <begin position="298"/>
        <end position="309"/>
    </location>
</feature>
<evidence type="ECO:0000313" key="3">
    <source>
        <dbReference type="EMBL" id="ESL08605.1"/>
    </source>
</evidence>
<feature type="region of interest" description="Disordered" evidence="2">
    <location>
        <begin position="294"/>
        <end position="317"/>
    </location>
</feature>
<evidence type="ECO:0000256" key="2">
    <source>
        <dbReference type="SAM" id="MobiDB-lite"/>
    </source>
</evidence>
<protein>
    <submittedName>
        <fullName evidence="3">Uncharacterized protein</fullName>
    </submittedName>
</protein>
<reference evidence="3 4" key="1">
    <citation type="submission" date="2013-07" db="EMBL/GenBank/DDBJ databases">
        <authorList>
            <person name="Stoco P.H."/>
            <person name="Wagner G."/>
            <person name="Gerber A."/>
            <person name="Zaha A."/>
            <person name="Thompson C."/>
            <person name="Bartholomeu D.C."/>
            <person name="Luckemeyer D.D."/>
            <person name="Bahia D."/>
            <person name="Loreto E."/>
            <person name="Prestes E.B."/>
            <person name="Lima F.M."/>
            <person name="Rodrigues-Luiz G."/>
            <person name="Vallejo G.A."/>
            <person name="Filho J.F."/>
            <person name="Monteiro K.M."/>
            <person name="Tyler K.M."/>
            <person name="de Almeida L.G."/>
            <person name="Ortiz M.F."/>
            <person name="Siervo M.A."/>
            <person name="de Moraes M.H."/>
            <person name="Cunha O.L."/>
            <person name="Mendonca-Neto R."/>
            <person name="Silva R."/>
            <person name="Teixeira S.M."/>
            <person name="Murta S.M."/>
            <person name="Sincero T.C."/>
            <person name="Mendes T.A."/>
            <person name="Urmenyi T.P."/>
            <person name="Silva V.G."/>
            <person name="da Rocha W.D."/>
            <person name="Andersson B."/>
            <person name="Romanha A.J."/>
            <person name="Steindel M."/>
            <person name="de Vasconcelos A.T."/>
            <person name="Grisard E.C."/>
        </authorList>
    </citation>
    <scope>NUCLEOTIDE SEQUENCE [LARGE SCALE GENOMIC DNA]</scope>
    <source>
        <strain evidence="3 4">SC58</strain>
    </source>
</reference>
<comment type="caution">
    <text evidence="3">The sequence shown here is derived from an EMBL/GenBank/DDBJ whole genome shotgun (WGS) entry which is preliminary data.</text>
</comment>
<name>A0A061J2S7_TRYRA</name>
<dbReference type="EMBL" id="AUPL01003689">
    <property type="protein sequence ID" value="ESL08605.1"/>
    <property type="molecule type" value="Genomic_DNA"/>
</dbReference>
<keyword evidence="4" id="KW-1185">Reference proteome</keyword>
<keyword evidence="1" id="KW-0175">Coiled coil</keyword>
<feature type="coiled-coil region" evidence="1">
    <location>
        <begin position="66"/>
        <end position="100"/>
    </location>
</feature>
<sequence length="353" mass="39834">MPGEVEPKASQQSLCTPPQVSLFATRPAPSGSLHPKIAEFIHNPMLAIENLDVMKATETPPPPSEDANLLQDVQELRRRVSMMREEVHAQRRALTELEAQIHSGKEEVLTQLYLDLSTPPHIPHAVTGNTSEGDVTVDRLLVSVRDEFLCQVRKLEEQTALCLLNNAAKEEALRTLYAGILMEEEKQEECGAERQAAEEVCNTLRLKFQEAQQRVWDYRRCEAFVSAAEGKYLEQMENIYNLREELRACGLRLPVLENGGNVSGACIPTFNRFCWEQHCVRRSRAAKPPSFPEMEGACFERKPTGRDAEEREEDTPNATVLRVFAFSPGILRMLHRTMHGETREGAECSGHRS</sequence>
<gene>
    <name evidence="3" type="ORF">TRSC58_03689</name>
</gene>
<organism evidence="3 4">
    <name type="scientific">Trypanosoma rangeli SC58</name>
    <dbReference type="NCBI Taxonomy" id="429131"/>
    <lineage>
        <taxon>Eukaryota</taxon>
        <taxon>Discoba</taxon>
        <taxon>Euglenozoa</taxon>
        <taxon>Kinetoplastea</taxon>
        <taxon>Metakinetoplastina</taxon>
        <taxon>Trypanosomatida</taxon>
        <taxon>Trypanosomatidae</taxon>
        <taxon>Trypanosoma</taxon>
        <taxon>Herpetosoma</taxon>
    </lineage>
</organism>